<evidence type="ECO:0000313" key="2">
    <source>
        <dbReference type="Proteomes" id="UP000823928"/>
    </source>
</evidence>
<sequence>MELLKKLFKDDEKVIGLCAFKKQPQKVYSYEPKFNAATKLYYCTNTKNNFFLL</sequence>
<dbReference type="EMBL" id="DVIU01000111">
    <property type="protein sequence ID" value="HIS36026.1"/>
    <property type="molecule type" value="Genomic_DNA"/>
</dbReference>
<proteinExistence type="predicted"/>
<comment type="caution">
    <text evidence="1">The sequence shown here is derived from an EMBL/GenBank/DDBJ whole genome shotgun (WGS) entry which is preliminary data.</text>
</comment>
<dbReference type="Proteomes" id="UP000823928">
    <property type="component" value="Unassembled WGS sequence"/>
</dbReference>
<gene>
    <name evidence="1" type="ORF">IAC10_05275</name>
</gene>
<name>A0A9D1EXZ1_9BACT</name>
<reference evidence="1" key="2">
    <citation type="journal article" date="2021" name="PeerJ">
        <title>Extensive microbial diversity within the chicken gut microbiome revealed by metagenomics and culture.</title>
        <authorList>
            <person name="Gilroy R."/>
            <person name="Ravi A."/>
            <person name="Getino M."/>
            <person name="Pursley I."/>
            <person name="Horton D.L."/>
            <person name="Alikhan N.F."/>
            <person name="Baker D."/>
            <person name="Gharbi K."/>
            <person name="Hall N."/>
            <person name="Watson M."/>
            <person name="Adriaenssens E.M."/>
            <person name="Foster-Nyarko E."/>
            <person name="Jarju S."/>
            <person name="Secka A."/>
            <person name="Antonio M."/>
            <person name="Oren A."/>
            <person name="Chaudhuri R.R."/>
            <person name="La Ragione R."/>
            <person name="Hildebrand F."/>
            <person name="Pallen M.J."/>
        </authorList>
    </citation>
    <scope>NUCLEOTIDE SEQUENCE</scope>
    <source>
        <strain evidence="1">6276</strain>
    </source>
</reference>
<accession>A0A9D1EXZ1</accession>
<organism evidence="1 2">
    <name type="scientific">Candidatus Scatousia excrementigallinarum</name>
    <dbReference type="NCBI Taxonomy" id="2840935"/>
    <lineage>
        <taxon>Bacteria</taxon>
        <taxon>Candidatus Scatousia</taxon>
    </lineage>
</organism>
<evidence type="ECO:0000313" key="1">
    <source>
        <dbReference type="EMBL" id="HIS36026.1"/>
    </source>
</evidence>
<reference evidence="1" key="1">
    <citation type="submission" date="2020-10" db="EMBL/GenBank/DDBJ databases">
        <authorList>
            <person name="Gilroy R."/>
        </authorList>
    </citation>
    <scope>NUCLEOTIDE SEQUENCE</scope>
    <source>
        <strain evidence="1">6276</strain>
    </source>
</reference>
<protein>
    <submittedName>
        <fullName evidence="1">Uncharacterized protein</fullName>
    </submittedName>
</protein>
<dbReference type="AlphaFoldDB" id="A0A9D1EXZ1"/>